<dbReference type="GO" id="GO:0030170">
    <property type="term" value="F:pyridoxal phosphate binding"/>
    <property type="evidence" value="ECO:0007669"/>
    <property type="project" value="InterPro"/>
</dbReference>
<dbReference type="GO" id="GO:0030151">
    <property type="term" value="F:molybdenum ion binding"/>
    <property type="evidence" value="ECO:0007669"/>
    <property type="project" value="InterPro"/>
</dbReference>
<evidence type="ECO:0000313" key="2">
    <source>
        <dbReference type="EMBL" id="MCY8457827.1"/>
    </source>
</evidence>
<feature type="domain" description="MOSC" evidence="1">
    <location>
        <begin position="22"/>
        <end position="179"/>
    </location>
</feature>
<dbReference type="InterPro" id="IPR052716">
    <property type="entry name" value="MOSC_domain"/>
</dbReference>
<dbReference type="PANTHER" id="PTHR36930">
    <property type="entry name" value="METAL-SULFUR CLUSTER BIOSYNTHESIS PROTEINS YUAD-RELATED"/>
    <property type="match status" value="1"/>
</dbReference>
<evidence type="ECO:0000313" key="3">
    <source>
        <dbReference type="Proteomes" id="UP001078573"/>
    </source>
</evidence>
<dbReference type="PANTHER" id="PTHR36930:SF1">
    <property type="entry name" value="MOSC DOMAIN-CONTAINING PROTEIN"/>
    <property type="match status" value="1"/>
</dbReference>
<dbReference type="Gene3D" id="2.40.33.20">
    <property type="entry name" value="PK beta-barrel domain-like"/>
    <property type="match status" value="1"/>
</dbReference>
<dbReference type="Pfam" id="PF03473">
    <property type="entry name" value="MOSC"/>
    <property type="match status" value="1"/>
</dbReference>
<dbReference type="AlphaFoldDB" id="A0A9Q4E5D8"/>
<dbReference type="PROSITE" id="PS51340">
    <property type="entry name" value="MOSC"/>
    <property type="match status" value="1"/>
</dbReference>
<dbReference type="InterPro" id="IPR005302">
    <property type="entry name" value="MoCF_Sase_C"/>
</dbReference>
<gene>
    <name evidence="2" type="ORF">MOC89_13150</name>
</gene>
<name>A0A9Q4E5D8_BACSC</name>
<dbReference type="EMBL" id="JALAPQ010000016">
    <property type="protein sequence ID" value="MCY8457827.1"/>
    <property type="molecule type" value="Genomic_DNA"/>
</dbReference>
<dbReference type="GO" id="GO:0003824">
    <property type="term" value="F:catalytic activity"/>
    <property type="evidence" value="ECO:0007669"/>
    <property type="project" value="InterPro"/>
</dbReference>
<accession>A0A9Q4E5D8</accession>
<dbReference type="RefSeq" id="WP_268392369.1">
    <property type="nucleotide sequence ID" value="NZ_JARSKD010000013.1"/>
</dbReference>
<comment type="caution">
    <text evidence="2">The sequence shown here is derived from an EMBL/GenBank/DDBJ whole genome shotgun (WGS) entry which is preliminary data.</text>
</comment>
<protein>
    <submittedName>
        <fullName evidence="2">MOSC domain-containing protein</fullName>
    </submittedName>
</protein>
<evidence type="ECO:0000259" key="1">
    <source>
        <dbReference type="PROSITE" id="PS51340"/>
    </source>
</evidence>
<reference evidence="2" key="1">
    <citation type="submission" date="2022-02" db="EMBL/GenBank/DDBJ databases">
        <title>Crop Bioprotection Bacillus Genome Sequencing.</title>
        <authorList>
            <person name="Dunlap C."/>
        </authorList>
    </citation>
    <scope>NUCLEOTIDE SEQUENCE</scope>
    <source>
        <strain evidence="2">WR1O2A-53</strain>
    </source>
</reference>
<dbReference type="SUPFAM" id="SSF50800">
    <property type="entry name" value="PK beta-barrel domain-like"/>
    <property type="match status" value="1"/>
</dbReference>
<proteinExistence type="predicted"/>
<sequence>MWKRINAKTEGVYIADTKSFVTKKMDKLDFNYGGIPGDLHFGLTKKAGAREPMFSRGTEIFNRRQISIVSIEECDEIALKMGVPSILPEWLGANVAVSGIPDLTSLKEGSRLIFPSGAALLCEGENDPCIQPGEVIQSYYPDKSKLAPAFVRHALGIRGIVCIVERPGAVYAGDEIEVHSYQRKVKPRKAERV</sequence>
<dbReference type="InterPro" id="IPR011037">
    <property type="entry name" value="Pyrv_Knase-like_insert_dom_sf"/>
</dbReference>
<organism evidence="2 3">
    <name type="scientific">Bacillus spizizenii</name>
    <name type="common">Bacillus subtilis subsp. spizizenii</name>
    <dbReference type="NCBI Taxonomy" id="96241"/>
    <lineage>
        <taxon>Bacteria</taxon>
        <taxon>Bacillati</taxon>
        <taxon>Bacillota</taxon>
        <taxon>Bacilli</taxon>
        <taxon>Bacillales</taxon>
        <taxon>Bacillaceae</taxon>
        <taxon>Bacillus</taxon>
    </lineage>
</organism>
<dbReference type="Proteomes" id="UP001078573">
    <property type="component" value="Unassembled WGS sequence"/>
</dbReference>